<proteinExistence type="predicted"/>
<dbReference type="InterPro" id="IPR047156">
    <property type="entry name" value="Teg/CotR/CapV-like"/>
</dbReference>
<feature type="short sequence motif" description="GXGXXG" evidence="2">
    <location>
        <begin position="11"/>
        <end position="16"/>
    </location>
</feature>
<dbReference type="SUPFAM" id="SSF52151">
    <property type="entry name" value="FabD/lysophospholipase-like"/>
    <property type="match status" value="1"/>
</dbReference>
<dbReference type="GeneID" id="303559508"/>
<feature type="active site" description="Nucleophile" evidence="2">
    <location>
        <position position="44"/>
    </location>
</feature>
<gene>
    <name evidence="4" type="ORF">CP523_02295</name>
    <name evidence="5" type="ORF">NH397_10620</name>
</gene>
<dbReference type="InterPro" id="IPR002641">
    <property type="entry name" value="PNPLA_dom"/>
</dbReference>
<feature type="domain" description="PNPLA" evidence="3">
    <location>
        <begin position="7"/>
        <end position="181"/>
    </location>
</feature>
<dbReference type="PANTHER" id="PTHR24138">
    <property type="entry name" value="INTRACELLLAR PHOSPHOLIPASE A FAMILY"/>
    <property type="match status" value="1"/>
</dbReference>
<keyword evidence="1 2" id="KW-0443">Lipid metabolism</keyword>
<feature type="short sequence motif" description="GXSXG" evidence="2">
    <location>
        <begin position="42"/>
        <end position="46"/>
    </location>
</feature>
<evidence type="ECO:0000313" key="7">
    <source>
        <dbReference type="Proteomes" id="UP001055437"/>
    </source>
</evidence>
<dbReference type="GO" id="GO:0016042">
    <property type="term" value="P:lipid catabolic process"/>
    <property type="evidence" value="ECO:0007669"/>
    <property type="project" value="UniProtKB-UniRule"/>
</dbReference>
<dbReference type="Pfam" id="PF01734">
    <property type="entry name" value="Patatin"/>
    <property type="match status" value="1"/>
</dbReference>
<evidence type="ECO:0000259" key="3">
    <source>
        <dbReference type="PROSITE" id="PS51635"/>
    </source>
</evidence>
<dbReference type="OrthoDB" id="9807112at2"/>
<feature type="short sequence motif" description="DGA/G" evidence="2">
    <location>
        <begin position="168"/>
        <end position="170"/>
    </location>
</feature>
<dbReference type="PROSITE" id="PS51635">
    <property type="entry name" value="PNPLA"/>
    <property type="match status" value="1"/>
</dbReference>
<reference evidence="4 6" key="1">
    <citation type="submission" date="2017-09" db="EMBL/GenBank/DDBJ databases">
        <authorList>
            <person name="Thomas P."/>
            <person name="Seyboldt C."/>
        </authorList>
    </citation>
    <scope>NUCLEOTIDE SEQUENCE [LARGE SCALE GENOMIC DNA]</scope>
    <source>
        <strain evidence="4 6">DSM 7534</strain>
    </source>
</reference>
<sequence>MNPLKIVSFDGGGIKGALSIRIFKRLCYQYPTLLDNIDLFAGTSTGSLIALSLASGLSVNEVDNLYSYEITSKIFSNPSFNLFKPKFSNKNLKSILLNYFPNNLTLKNLPKYVCIPSFNVNGFTKNQWEPVFFNNLTDNKTINYNIIDVALASSAAPTFFPSHKNFIDGGVVANSPTTISIFHCMNAFPNIDFKNDIKLLSIGTGDSPYKIKQSTSNWGIYKWSFHPFAKMHSPIVSLVMDGMCDLDDMYCNILLKNNYFRINPKVSKLIEMDDYNFVPYLKFLADNIDLSDLFEFIESKFF</sequence>
<name>A0A9N7PI45_CLOSE</name>
<keyword evidence="2" id="KW-0442">Lipid degradation</keyword>
<organism evidence="4 6">
    <name type="scientific">Clostridium septicum</name>
    <dbReference type="NCBI Taxonomy" id="1504"/>
    <lineage>
        <taxon>Bacteria</taxon>
        <taxon>Bacillati</taxon>
        <taxon>Bacillota</taxon>
        <taxon>Clostridia</taxon>
        <taxon>Eubacteriales</taxon>
        <taxon>Clostridiaceae</taxon>
        <taxon>Clostridium</taxon>
    </lineage>
</organism>
<dbReference type="EMBL" id="CP023671">
    <property type="protein sequence ID" value="AYE33375.1"/>
    <property type="molecule type" value="Genomic_DNA"/>
</dbReference>
<dbReference type="PANTHER" id="PTHR24138:SF10">
    <property type="entry name" value="PHOSPHOLIPASE A2"/>
    <property type="match status" value="1"/>
</dbReference>
<dbReference type="Proteomes" id="UP000280586">
    <property type="component" value="Chromosome"/>
</dbReference>
<evidence type="ECO:0000256" key="2">
    <source>
        <dbReference type="PROSITE-ProRule" id="PRU01161"/>
    </source>
</evidence>
<dbReference type="RefSeq" id="WP_066674008.1">
    <property type="nucleotide sequence ID" value="NZ_CABMIZ010000003.1"/>
</dbReference>
<dbReference type="Proteomes" id="UP001055437">
    <property type="component" value="Chromosome"/>
</dbReference>
<dbReference type="Gene3D" id="3.40.1090.10">
    <property type="entry name" value="Cytosolic phospholipase A2 catalytic domain"/>
    <property type="match status" value="1"/>
</dbReference>
<accession>A0A9N7PI45</accession>
<dbReference type="InterPro" id="IPR016035">
    <property type="entry name" value="Acyl_Trfase/lysoPLipase"/>
</dbReference>
<reference evidence="5" key="2">
    <citation type="submission" date="2022-06" db="EMBL/GenBank/DDBJ databases">
        <authorList>
            <person name="Holder M.E."/>
            <person name="Ajami N.J."/>
            <person name="Petrosino J.F."/>
        </authorList>
    </citation>
    <scope>NUCLEOTIDE SEQUENCE</scope>
    <source>
        <strain evidence="5">RMA 8861</strain>
    </source>
</reference>
<keyword evidence="7" id="KW-1185">Reference proteome</keyword>
<evidence type="ECO:0000313" key="5">
    <source>
        <dbReference type="EMBL" id="USR99949.1"/>
    </source>
</evidence>
<feature type="active site" description="Proton acceptor" evidence="2">
    <location>
        <position position="168"/>
    </location>
</feature>
<dbReference type="KEGG" id="csep:CP523_02295"/>
<keyword evidence="2" id="KW-0378">Hydrolase</keyword>
<evidence type="ECO:0000313" key="4">
    <source>
        <dbReference type="EMBL" id="AYE33375.1"/>
    </source>
</evidence>
<dbReference type="EMBL" id="CP099799">
    <property type="protein sequence ID" value="USR99949.1"/>
    <property type="molecule type" value="Genomic_DNA"/>
</dbReference>
<protein>
    <submittedName>
        <fullName evidence="4 5">Patatin</fullName>
    </submittedName>
</protein>
<dbReference type="GO" id="GO:0016787">
    <property type="term" value="F:hydrolase activity"/>
    <property type="evidence" value="ECO:0007669"/>
    <property type="project" value="UniProtKB-UniRule"/>
</dbReference>
<evidence type="ECO:0000313" key="6">
    <source>
        <dbReference type="Proteomes" id="UP000280586"/>
    </source>
</evidence>
<evidence type="ECO:0000256" key="1">
    <source>
        <dbReference type="ARBA" id="ARBA00023098"/>
    </source>
</evidence>
<dbReference type="AlphaFoldDB" id="A0A9N7PI45"/>